<dbReference type="PANTHER" id="PTHR46310:SF7">
    <property type="entry name" value="AMIDASE 1"/>
    <property type="match status" value="1"/>
</dbReference>
<dbReference type="EMBL" id="KZ821679">
    <property type="protein sequence ID" value="PYH85767.1"/>
    <property type="molecule type" value="Genomic_DNA"/>
</dbReference>
<dbReference type="GeneID" id="37140534"/>
<dbReference type="Gene3D" id="3.90.1300.10">
    <property type="entry name" value="Amidase signature (AS) domain"/>
    <property type="match status" value="1"/>
</dbReference>
<dbReference type="VEuPathDB" id="FungiDB:BO82DRAFT_380827"/>
<name>A0A319CSE8_9EURO</name>
<dbReference type="InterPro" id="IPR058329">
    <property type="entry name" value="Arp1_N"/>
</dbReference>
<dbReference type="InterPro" id="IPR036928">
    <property type="entry name" value="AS_sf"/>
</dbReference>
<dbReference type="RefSeq" id="XP_025495967.1">
    <property type="nucleotide sequence ID" value="XM_025637792.1"/>
</dbReference>
<dbReference type="OrthoDB" id="5423360at2759"/>
<reference evidence="3 4" key="1">
    <citation type="submission" date="2016-12" db="EMBL/GenBank/DDBJ databases">
        <title>The genomes of Aspergillus section Nigri reveals drivers in fungal speciation.</title>
        <authorList>
            <consortium name="DOE Joint Genome Institute"/>
            <person name="Vesth T.C."/>
            <person name="Nybo J."/>
            <person name="Theobald S."/>
            <person name="Brandl J."/>
            <person name="Frisvad J.C."/>
            <person name="Nielsen K.F."/>
            <person name="Lyhne E.K."/>
            <person name="Kogle M.E."/>
            <person name="Kuo A."/>
            <person name="Riley R."/>
            <person name="Clum A."/>
            <person name="Nolan M."/>
            <person name="Lipzen A."/>
            <person name="Salamov A."/>
            <person name="Henrissat B."/>
            <person name="Wiebenga A."/>
            <person name="De Vries R.P."/>
            <person name="Grigoriev I.V."/>
            <person name="Mortensen U.H."/>
            <person name="Andersen M.R."/>
            <person name="Baker S.E."/>
        </authorList>
    </citation>
    <scope>NUCLEOTIDE SEQUENCE [LARGE SCALE GENOMIC DNA]</scope>
    <source>
        <strain evidence="3 4">CBS 121591</strain>
    </source>
</reference>
<organism evidence="3 4">
    <name type="scientific">Aspergillus uvarum CBS 121591</name>
    <dbReference type="NCBI Taxonomy" id="1448315"/>
    <lineage>
        <taxon>Eukaryota</taxon>
        <taxon>Fungi</taxon>
        <taxon>Dikarya</taxon>
        <taxon>Ascomycota</taxon>
        <taxon>Pezizomycotina</taxon>
        <taxon>Eurotiomycetes</taxon>
        <taxon>Eurotiomycetidae</taxon>
        <taxon>Eurotiales</taxon>
        <taxon>Aspergillaceae</taxon>
        <taxon>Aspergillus</taxon>
        <taxon>Aspergillus subgen. Circumdati</taxon>
    </lineage>
</organism>
<dbReference type="InterPro" id="IPR023631">
    <property type="entry name" value="Amidase_dom"/>
</dbReference>
<feature type="domain" description="Scytalone dehydratase-like protein Arp1 N-terminal" evidence="2">
    <location>
        <begin position="56"/>
        <end position="191"/>
    </location>
</feature>
<evidence type="ECO:0000259" key="1">
    <source>
        <dbReference type="Pfam" id="PF01425"/>
    </source>
</evidence>
<sequence length="692" mass="76050">MQLNSIDHFQSRKDPRTTFLQHGADISSLHPVLRMGREGITYDLADVTYFANSVHPHAKGEIGKSKRSEAAETKAHTPITVIITNQSVVTGGFLEETIDAYLAGDDVFSKQFLTSIYITSISCVRSTTIDKTALNYLDEIGVDQLYLDAGVFRKAPSHVVTIRISSQKALQPGPYTALVLGTTIHFLDTYRLYIDHYRDFITGSYPINDGLDTYAPLQSMDSRTWAPRIPVPSRIHFWNDPRPLAGKRVAIKDLFDVKGLQTSAGSQAWIDTHPIVNSTAPAIQRLIDLGAVLVGKYKMAQFAASASPWDWVDAQHPFNPRGDGYLTCAGSSSGGGCSIAAYAWLDHAIGTDTGSSMRRPAAVSGTYGNRPSQGMMSLEGAVPLSWAGDTIGVFGRDPLSWSQFAKSWYGSEPELHQNTSITGLPPLSLPKTHAFPSRILYPDEYFPMPNPAAQDLLTSTLFKLATLFNMTIAHFNLSATITDAAIFPDTSDNWDRLANNTILLTTWPQYHDVAQPLISAWADQHDRSFPPVDPGFRSLWTNLDSNVTNAENYEAAVQSRAESIEWFEREILRFDEDTCSEALLVCDAGTGGLPSFRESRLNEGPNATSLSSYPDGAVIPCVTLCALFGCADFTIPLGQVPYASPVTMVTEQWPVVFNLIARRGCDFMLFDLVERMAEEGIIAEVKTGRTAY</sequence>
<dbReference type="Pfam" id="PF26053">
    <property type="entry name" value="DUF8016"/>
    <property type="match status" value="1"/>
</dbReference>
<evidence type="ECO:0000259" key="2">
    <source>
        <dbReference type="Pfam" id="PF26053"/>
    </source>
</evidence>
<evidence type="ECO:0000313" key="4">
    <source>
        <dbReference type="Proteomes" id="UP000248340"/>
    </source>
</evidence>
<dbReference type="STRING" id="1448315.A0A319CSE8"/>
<gene>
    <name evidence="3" type="ORF">BO82DRAFT_380827</name>
</gene>
<dbReference type="Pfam" id="PF01425">
    <property type="entry name" value="Amidase"/>
    <property type="match status" value="1"/>
</dbReference>
<feature type="domain" description="Amidase" evidence="1">
    <location>
        <begin position="241"/>
        <end position="480"/>
    </location>
</feature>
<accession>A0A319CSE8</accession>
<dbReference type="PANTHER" id="PTHR46310">
    <property type="entry name" value="AMIDASE 1"/>
    <property type="match status" value="1"/>
</dbReference>
<protein>
    <submittedName>
        <fullName evidence="3">Amidase family protein</fullName>
    </submittedName>
</protein>
<evidence type="ECO:0000313" key="3">
    <source>
        <dbReference type="EMBL" id="PYH85767.1"/>
    </source>
</evidence>
<proteinExistence type="predicted"/>
<dbReference type="SUPFAM" id="SSF75304">
    <property type="entry name" value="Amidase signature (AS) enzymes"/>
    <property type="match status" value="1"/>
</dbReference>
<dbReference type="Proteomes" id="UP000248340">
    <property type="component" value="Unassembled WGS sequence"/>
</dbReference>
<dbReference type="AlphaFoldDB" id="A0A319CSE8"/>
<keyword evidence="4" id="KW-1185">Reference proteome</keyword>